<organism evidence="2 3">
    <name type="scientific">Hortaea werneckii</name>
    <name type="common">Black yeast</name>
    <name type="synonym">Cladosporium werneckii</name>
    <dbReference type="NCBI Taxonomy" id="91943"/>
    <lineage>
        <taxon>Eukaryota</taxon>
        <taxon>Fungi</taxon>
        <taxon>Dikarya</taxon>
        <taxon>Ascomycota</taxon>
        <taxon>Pezizomycotina</taxon>
        <taxon>Dothideomycetes</taxon>
        <taxon>Dothideomycetidae</taxon>
        <taxon>Mycosphaerellales</taxon>
        <taxon>Teratosphaeriaceae</taxon>
        <taxon>Hortaea</taxon>
    </lineage>
</organism>
<comment type="caution">
    <text evidence="2">The sequence shown here is derived from an EMBL/GenBank/DDBJ whole genome shotgun (WGS) entry which is preliminary data.</text>
</comment>
<reference evidence="2 3" key="1">
    <citation type="journal article" date="2018" name="BMC Genomics">
        <title>Genomic evidence for intraspecific hybridization in a clonal and extremely halotolerant yeast.</title>
        <authorList>
            <person name="Gostincar C."/>
            <person name="Stajich J.E."/>
            <person name="Zupancic J."/>
            <person name="Zalar P."/>
            <person name="Gunde-Cimerman N."/>
        </authorList>
    </citation>
    <scope>NUCLEOTIDE SEQUENCE [LARGE SCALE GENOMIC DNA]</scope>
    <source>
        <strain evidence="2 3">EXF-2682</strain>
    </source>
</reference>
<gene>
    <name evidence="2" type="ORF">D0863_02196</name>
</gene>
<evidence type="ECO:0000313" key="3">
    <source>
        <dbReference type="Proteomes" id="UP000269276"/>
    </source>
</evidence>
<dbReference type="VEuPathDB" id="FungiDB:BTJ68_12508"/>
<dbReference type="OrthoDB" id="5413827at2759"/>
<accession>A0A3M7EIP0</accession>
<feature type="region of interest" description="Disordered" evidence="1">
    <location>
        <begin position="1"/>
        <end position="33"/>
    </location>
</feature>
<dbReference type="EMBL" id="QWIP01000046">
    <property type="protein sequence ID" value="RMY76016.1"/>
    <property type="molecule type" value="Genomic_DNA"/>
</dbReference>
<proteinExistence type="predicted"/>
<protein>
    <submittedName>
        <fullName evidence="2">Uncharacterized protein</fullName>
    </submittedName>
</protein>
<evidence type="ECO:0000256" key="1">
    <source>
        <dbReference type="SAM" id="MobiDB-lite"/>
    </source>
</evidence>
<name>A0A3M7EIP0_HORWE</name>
<sequence length="506" mass="57428">MTDNSTHLCGGEAPADTSNSPQTAVATPPKGVNFPLPRELRDQIYGYLLHHEYTEHSTYPESGTQDAGLPSSYKFHTSILAVNSQVRGEATEVLRSNDFVQVTTTWPVVKDLKAHEVPIVCDLGSRNHHFDHLRIDYKLHVHSLKILTDRERKFVVVRFGLAKLCRIVQSHLLLHPWHAPIVLHGTTPIENRQRHEEHAKIRSSIFVHDRVGKQLSAEKKRDLLEPFHDLIIGGQSVQVNKILPEHELSTFKLFVAPPVMNSLPMMWRSFELALEMKAVADQHVLTGRSDKASRLYMHIMSAVGDPSCRERCGAMVLHVLCALVFVDTCLCMALIDLTTPRPMQRPMQAEKWLSFARGVLSGKEHVHQALLPDLKVDSIEIEMITGRNMAIQWLAMLCKKPTLSGAVRRNFQLKKNFRAMMALSNHKELADYFEHDVEYLKKLIPEDGDTTAIPIMEMSKLSLFRFPPLVFDFPLPEGWSKPVGWFGFLDKEMYQEMLSKGLVSAS</sequence>
<evidence type="ECO:0000313" key="2">
    <source>
        <dbReference type="EMBL" id="RMY76016.1"/>
    </source>
</evidence>
<dbReference type="AlphaFoldDB" id="A0A3M7EIP0"/>
<dbReference type="Proteomes" id="UP000269276">
    <property type="component" value="Unassembled WGS sequence"/>
</dbReference>
<feature type="compositionally biased region" description="Polar residues" evidence="1">
    <location>
        <begin position="16"/>
        <end position="25"/>
    </location>
</feature>